<evidence type="ECO:0000256" key="5">
    <source>
        <dbReference type="ARBA" id="ARBA00022989"/>
    </source>
</evidence>
<gene>
    <name evidence="9" type="ORF">V3C41_20055</name>
</gene>
<evidence type="ECO:0000256" key="7">
    <source>
        <dbReference type="SAM" id="Phobius"/>
    </source>
</evidence>
<dbReference type="InterPro" id="IPR049177">
    <property type="entry name" value="MgtC_SapB_SrpB_YhiD_N"/>
</dbReference>
<dbReference type="EMBL" id="JBBMFV010000004">
    <property type="protein sequence ID" value="MEO3943372.1"/>
    <property type="molecule type" value="Genomic_DNA"/>
</dbReference>
<evidence type="ECO:0000256" key="6">
    <source>
        <dbReference type="ARBA" id="ARBA00023136"/>
    </source>
</evidence>
<evidence type="ECO:0000256" key="3">
    <source>
        <dbReference type="ARBA" id="ARBA00022475"/>
    </source>
</evidence>
<feature type="domain" description="MgtC/SapB/SrpB/YhiD N-terminal" evidence="8">
    <location>
        <begin position="40"/>
        <end position="164"/>
    </location>
</feature>
<keyword evidence="3" id="KW-1003">Cell membrane</keyword>
<evidence type="ECO:0000313" key="10">
    <source>
        <dbReference type="Proteomes" id="UP001448614"/>
    </source>
</evidence>
<evidence type="ECO:0000256" key="1">
    <source>
        <dbReference type="ARBA" id="ARBA00004651"/>
    </source>
</evidence>
<dbReference type="Pfam" id="PF02308">
    <property type="entry name" value="MgtC"/>
    <property type="match status" value="1"/>
</dbReference>
<dbReference type="RefSeq" id="WP_051420741.1">
    <property type="nucleotide sequence ID" value="NZ_JBBMFV010000004.1"/>
</dbReference>
<feature type="transmembrane region" description="Helical" evidence="7">
    <location>
        <begin position="96"/>
        <end position="115"/>
    </location>
</feature>
<name>A0ABV0GXE6_PAENI</name>
<comment type="similarity">
    <text evidence="2">Belongs to the MgtC/SapB family.</text>
</comment>
<feature type="transmembrane region" description="Helical" evidence="7">
    <location>
        <begin position="65"/>
        <end position="84"/>
    </location>
</feature>
<dbReference type="InterPro" id="IPR003416">
    <property type="entry name" value="MgtC/SapB/SrpB/YhiD_fam"/>
</dbReference>
<evidence type="ECO:0000256" key="4">
    <source>
        <dbReference type="ARBA" id="ARBA00022692"/>
    </source>
</evidence>
<dbReference type="PANTHER" id="PTHR33778:SF1">
    <property type="entry name" value="MAGNESIUM TRANSPORTER YHID-RELATED"/>
    <property type="match status" value="1"/>
</dbReference>
<keyword evidence="4 7" id="KW-0812">Transmembrane</keyword>
<feature type="transmembrane region" description="Helical" evidence="7">
    <location>
        <begin position="148"/>
        <end position="165"/>
    </location>
</feature>
<keyword evidence="10" id="KW-1185">Reference proteome</keyword>
<protein>
    <submittedName>
        <fullName evidence="9">MgtC/SapB family protein</fullName>
    </submittedName>
</protein>
<dbReference type="PRINTS" id="PR01837">
    <property type="entry name" value="MGTCSAPBPROT"/>
</dbReference>
<feature type="transmembrane region" description="Helical" evidence="7">
    <location>
        <begin position="124"/>
        <end position="142"/>
    </location>
</feature>
<comment type="subcellular location">
    <subcellularLocation>
        <location evidence="1">Cell membrane</location>
        <topology evidence="1">Multi-pass membrane protein</topology>
    </subcellularLocation>
</comment>
<reference evidence="9 10" key="1">
    <citation type="journal article" date="2024" name="Appl. Microbiol. Biotechnol.">
        <title>Biosynthetic gene clusters with biotechnological applications in novel Antarctic isolates from Actinomycetota.</title>
        <authorList>
            <person name="Bruna P."/>
            <person name="Nunez-Montero K."/>
            <person name="Contreras M.J."/>
            <person name="Leal K."/>
            <person name="Garcia M."/>
            <person name="Abanto M."/>
            <person name="Barrientos L."/>
        </authorList>
    </citation>
    <scope>NUCLEOTIDE SEQUENCE [LARGE SCALE GENOMIC DNA]</scope>
    <source>
        <strain evidence="9 10">Se16.17</strain>
    </source>
</reference>
<sequence>MQYAMNWLGEGRGIKVIRTAIPKPNVRGKDMDVFEISLRLGAAVAAGLVVGIEREITGHPAGVRTHVLVALGAAMFSLAGAYGFADVTHGPNVDPARIAAQVASGIGFIGAGAIIRDRGAIKGLTTAATVWLAASCGVAAAGGSYLEVSVGTVFVLITLIGLRLVRPSKWRQKQKVQLEIEYSARQGTLAPILETLKSSGTVVTGIDVRDEPDTSMRHLSLRVTVPARSNSETVVADVAQLGQVHRVAVSDEDG</sequence>
<keyword evidence="5 7" id="KW-1133">Transmembrane helix</keyword>
<accession>A0ABV0GXE6</accession>
<organism evidence="9 10">
    <name type="scientific">Paenarthrobacter nicotinovorans</name>
    <name type="common">Arthrobacter nicotinovorans</name>
    <dbReference type="NCBI Taxonomy" id="29320"/>
    <lineage>
        <taxon>Bacteria</taxon>
        <taxon>Bacillati</taxon>
        <taxon>Actinomycetota</taxon>
        <taxon>Actinomycetes</taxon>
        <taxon>Micrococcales</taxon>
        <taxon>Micrococcaceae</taxon>
        <taxon>Paenarthrobacter</taxon>
    </lineage>
</organism>
<evidence type="ECO:0000259" key="8">
    <source>
        <dbReference type="Pfam" id="PF02308"/>
    </source>
</evidence>
<comment type="caution">
    <text evidence="9">The sequence shown here is derived from an EMBL/GenBank/DDBJ whole genome shotgun (WGS) entry which is preliminary data.</text>
</comment>
<keyword evidence="6 7" id="KW-0472">Membrane</keyword>
<evidence type="ECO:0000313" key="9">
    <source>
        <dbReference type="EMBL" id="MEO3943372.1"/>
    </source>
</evidence>
<dbReference type="Proteomes" id="UP001448614">
    <property type="component" value="Unassembled WGS sequence"/>
</dbReference>
<dbReference type="PANTHER" id="PTHR33778">
    <property type="entry name" value="PROTEIN MGTC"/>
    <property type="match status" value="1"/>
</dbReference>
<proteinExistence type="inferred from homology"/>
<evidence type="ECO:0000256" key="2">
    <source>
        <dbReference type="ARBA" id="ARBA00009298"/>
    </source>
</evidence>